<evidence type="ECO:0000313" key="5">
    <source>
        <dbReference type="EMBL" id="ARX80697.1"/>
    </source>
</evidence>
<dbReference type="Proteomes" id="UP000195880">
    <property type="component" value="Chromosome"/>
</dbReference>
<reference evidence="5 6" key="1">
    <citation type="submission" date="2017-05" db="EMBL/GenBank/DDBJ databases">
        <title>Streptomyces alboflavus Genome sequencing and assembly.</title>
        <authorList>
            <person name="Wang Y."/>
            <person name="Du B."/>
            <person name="Ding Y."/>
            <person name="Liu H."/>
            <person name="Hou Q."/>
            <person name="Liu K."/>
            <person name="Wang C."/>
            <person name="Yao L."/>
        </authorList>
    </citation>
    <scope>NUCLEOTIDE SEQUENCE [LARGE SCALE GENOMIC DNA]</scope>
    <source>
        <strain evidence="5 6">MDJK44</strain>
    </source>
</reference>
<dbReference type="SUPFAM" id="SSF50249">
    <property type="entry name" value="Nucleic acid-binding proteins"/>
    <property type="match status" value="1"/>
</dbReference>
<dbReference type="Gene3D" id="2.40.50.140">
    <property type="entry name" value="Nucleic acid-binding proteins"/>
    <property type="match status" value="1"/>
</dbReference>
<dbReference type="InterPro" id="IPR019587">
    <property type="entry name" value="Polyketide_cyclase/dehydratase"/>
</dbReference>
<dbReference type="InterPro" id="IPR003029">
    <property type="entry name" value="S1_domain"/>
</dbReference>
<evidence type="ECO:0000256" key="2">
    <source>
        <dbReference type="ARBA" id="ARBA00022980"/>
    </source>
</evidence>
<dbReference type="RefSeq" id="WP_203348014.1">
    <property type="nucleotide sequence ID" value="NZ_CP021748.1"/>
</dbReference>
<dbReference type="SMART" id="SM00316">
    <property type="entry name" value="S1"/>
    <property type="match status" value="2"/>
</dbReference>
<dbReference type="GO" id="GO:0003735">
    <property type="term" value="F:structural constituent of ribosome"/>
    <property type="evidence" value="ECO:0007669"/>
    <property type="project" value="TreeGrafter"/>
</dbReference>
<dbReference type="Gene3D" id="3.30.530.20">
    <property type="match status" value="1"/>
</dbReference>
<dbReference type="AlphaFoldDB" id="A0A1Z1W2R2"/>
<dbReference type="Pfam" id="PF10604">
    <property type="entry name" value="Polyketide_cyc2"/>
    <property type="match status" value="1"/>
</dbReference>
<keyword evidence="2 5" id="KW-0689">Ribosomal protein</keyword>
<dbReference type="InterPro" id="IPR050437">
    <property type="entry name" value="Ribos_protein_bS1-like"/>
</dbReference>
<evidence type="ECO:0000256" key="3">
    <source>
        <dbReference type="ARBA" id="ARBA00023274"/>
    </source>
</evidence>
<dbReference type="GO" id="GO:0006412">
    <property type="term" value="P:translation"/>
    <property type="evidence" value="ECO:0007669"/>
    <property type="project" value="TreeGrafter"/>
</dbReference>
<feature type="domain" description="S1 motif" evidence="4">
    <location>
        <begin position="110"/>
        <end position="170"/>
    </location>
</feature>
<dbReference type="PANTHER" id="PTHR10724">
    <property type="entry name" value="30S RIBOSOMAL PROTEIN S1"/>
    <property type="match status" value="1"/>
</dbReference>
<dbReference type="PROSITE" id="PS50126">
    <property type="entry name" value="S1"/>
    <property type="match status" value="2"/>
</dbReference>
<dbReference type="eggNOG" id="ENOG5032SNS">
    <property type="taxonomic scope" value="Bacteria"/>
</dbReference>
<name>A0A1Z1W2R2_9ACTN</name>
<protein>
    <submittedName>
        <fullName evidence="5">SSU ribosomal protein S1p</fullName>
    </submittedName>
</protein>
<dbReference type="GO" id="GO:0022627">
    <property type="term" value="C:cytosolic small ribosomal subunit"/>
    <property type="evidence" value="ECO:0007669"/>
    <property type="project" value="TreeGrafter"/>
</dbReference>
<dbReference type="Pfam" id="PF00575">
    <property type="entry name" value="S1"/>
    <property type="match status" value="1"/>
</dbReference>
<dbReference type="CDD" id="cd07821">
    <property type="entry name" value="PYR_PYL_RCAR_like"/>
    <property type="match status" value="1"/>
</dbReference>
<evidence type="ECO:0000256" key="1">
    <source>
        <dbReference type="ARBA" id="ARBA00006767"/>
    </source>
</evidence>
<dbReference type="InterPro" id="IPR012340">
    <property type="entry name" value="NA-bd_OB-fold"/>
</dbReference>
<sequence>MSELAPDPRLKSLINRLRPGPVRTVKVLGFDGEDALVQLVDADGGATEIGRIPRQEASMRRIEHPAELFEAGQEIDAEEIGHWREGQLHLSARACEMPALRSFLLSFERGQVVEGTVAAVHDFGVFVHIDSEPDGLCTGFVRVPDLTWASIDHPSEAVETGQRITAEVVRARAAAPGRRPRGTGKAVAEHHPLGHMLSSMAPRLPVAAKEAVGAACTATRPCSLLRGKEMAFVEKEIVIEVGAPRVWEVIGDFTDGPLRMAPGFVTASRLEKPDERVVTFADGTVVHERLVEIDHQACRLVYSVVGGSMQPESDISIMQVVADGDDRSRFVWSHQVQPDGLAETMGGGMDRGMSLLKQTLETRTAAR</sequence>
<evidence type="ECO:0000313" key="6">
    <source>
        <dbReference type="Proteomes" id="UP000195880"/>
    </source>
</evidence>
<dbReference type="GO" id="GO:0003729">
    <property type="term" value="F:mRNA binding"/>
    <property type="evidence" value="ECO:0007669"/>
    <property type="project" value="TreeGrafter"/>
</dbReference>
<keyword evidence="3" id="KW-0687">Ribonucleoprotein</keyword>
<dbReference type="STRING" id="67267.GCA_000716675_05503"/>
<organism evidence="5 6">
    <name type="scientific">Streptomyces alboflavus</name>
    <dbReference type="NCBI Taxonomy" id="67267"/>
    <lineage>
        <taxon>Bacteria</taxon>
        <taxon>Bacillati</taxon>
        <taxon>Actinomycetota</taxon>
        <taxon>Actinomycetes</taxon>
        <taxon>Kitasatosporales</taxon>
        <taxon>Streptomycetaceae</taxon>
        <taxon>Streptomyces</taxon>
    </lineage>
</organism>
<dbReference type="PANTHER" id="PTHR10724:SF7">
    <property type="entry name" value="SMALL RIBOSOMAL SUBUNIT PROTEIN BS1C"/>
    <property type="match status" value="1"/>
</dbReference>
<dbReference type="EMBL" id="CP021748">
    <property type="protein sequence ID" value="ARX80697.1"/>
    <property type="molecule type" value="Genomic_DNA"/>
</dbReference>
<evidence type="ECO:0000259" key="4">
    <source>
        <dbReference type="PROSITE" id="PS50126"/>
    </source>
</evidence>
<accession>A0A1Z1W2R2</accession>
<keyword evidence="6" id="KW-1185">Reference proteome</keyword>
<comment type="similarity">
    <text evidence="1">Belongs to the bacterial ribosomal protein bS1 family.</text>
</comment>
<dbReference type="SUPFAM" id="SSF55961">
    <property type="entry name" value="Bet v1-like"/>
    <property type="match status" value="1"/>
</dbReference>
<feature type="domain" description="S1 motif" evidence="4">
    <location>
        <begin position="20"/>
        <end position="93"/>
    </location>
</feature>
<dbReference type="InterPro" id="IPR023393">
    <property type="entry name" value="START-like_dom_sf"/>
</dbReference>
<proteinExistence type="inferred from homology"/>
<dbReference type="KEGG" id="salf:SMD44_00095"/>
<gene>
    <name evidence="5" type="ORF">SMD44_00095</name>
</gene>